<feature type="chain" id="PRO_5046128942" description="SRPBCC family protein" evidence="1">
    <location>
        <begin position="23"/>
        <end position="174"/>
    </location>
</feature>
<reference evidence="2 3" key="1">
    <citation type="submission" date="2018-12" db="EMBL/GenBank/DDBJ databases">
        <title>Marinifilum JC070 sp. nov., a marine bacterium isolated from Yongle Blue Hole in the South China Sea.</title>
        <authorList>
            <person name="Fu T."/>
        </authorList>
    </citation>
    <scope>NUCLEOTIDE SEQUENCE [LARGE SCALE GENOMIC DNA]</scope>
    <source>
        <strain evidence="2 3">JC070</strain>
    </source>
</reference>
<name>A0ABX1WT90_9BACT</name>
<comment type="caution">
    <text evidence="2">The sequence shown here is derived from an EMBL/GenBank/DDBJ whole genome shotgun (WGS) entry which is preliminary data.</text>
</comment>
<keyword evidence="3" id="KW-1185">Reference proteome</keyword>
<gene>
    <name evidence="2" type="ORF">ELS83_05770</name>
</gene>
<dbReference type="SUPFAM" id="SSF55961">
    <property type="entry name" value="Bet v1-like"/>
    <property type="match status" value="1"/>
</dbReference>
<evidence type="ECO:0000313" key="2">
    <source>
        <dbReference type="EMBL" id="NOU59319.1"/>
    </source>
</evidence>
<evidence type="ECO:0008006" key="4">
    <source>
        <dbReference type="Google" id="ProtNLM"/>
    </source>
</evidence>
<sequence>MMKKHILLLVSLIVLTVTSSLAQSAMQPATKLPPTLQREGVVNATADELWALISVLDKVDEYNSEFVQSVEKEGDGYEAYRLVKMVDGNERGEEVTVFAKSAKRICFRSEDSQYPVEYFIVNYYIEESGKSKCKLRLESYFKVNKGAAKTKTYKAIAKELSTTLKGIQTYFSKK</sequence>
<evidence type="ECO:0000256" key="1">
    <source>
        <dbReference type="SAM" id="SignalP"/>
    </source>
</evidence>
<dbReference type="Gene3D" id="3.30.530.20">
    <property type="match status" value="1"/>
</dbReference>
<dbReference type="InterPro" id="IPR023393">
    <property type="entry name" value="START-like_dom_sf"/>
</dbReference>
<evidence type="ECO:0000313" key="3">
    <source>
        <dbReference type="Proteomes" id="UP000732105"/>
    </source>
</evidence>
<dbReference type="Proteomes" id="UP000732105">
    <property type="component" value="Unassembled WGS sequence"/>
</dbReference>
<keyword evidence="1" id="KW-0732">Signal</keyword>
<feature type="signal peptide" evidence="1">
    <location>
        <begin position="1"/>
        <end position="22"/>
    </location>
</feature>
<accession>A0ABX1WT90</accession>
<dbReference type="EMBL" id="RZNH01000006">
    <property type="protein sequence ID" value="NOU59319.1"/>
    <property type="molecule type" value="Genomic_DNA"/>
</dbReference>
<organism evidence="2 3">
    <name type="scientific">Marinifilum caeruleilacunae</name>
    <dbReference type="NCBI Taxonomy" id="2499076"/>
    <lineage>
        <taxon>Bacteria</taxon>
        <taxon>Pseudomonadati</taxon>
        <taxon>Bacteroidota</taxon>
        <taxon>Bacteroidia</taxon>
        <taxon>Marinilabiliales</taxon>
        <taxon>Marinifilaceae</taxon>
    </lineage>
</organism>
<protein>
    <recommendedName>
        <fullName evidence="4">SRPBCC family protein</fullName>
    </recommendedName>
</protein>
<proteinExistence type="predicted"/>